<proteinExistence type="predicted"/>
<keyword evidence="4" id="KW-1185">Reference proteome</keyword>
<accession>A0A089M7Y5</accession>
<reference evidence="3 4" key="1">
    <citation type="submission" date="2014-08" db="EMBL/GenBank/DDBJ databases">
        <title>Comparative genomics of the Paenibacillus odorifer group.</title>
        <authorList>
            <person name="den Bakker H.C."/>
            <person name="Tsai Y.-C."/>
            <person name="Martin N."/>
            <person name="Korlach J."/>
            <person name="Wiedmann M."/>
        </authorList>
    </citation>
    <scope>NUCLEOTIDE SEQUENCE [LARGE SCALE GENOMIC DNA]</scope>
    <source>
        <strain evidence="3 4">DSM 15220</strain>
    </source>
</reference>
<feature type="chain" id="PRO_5001847032" description="F5/8 type C domain-containing protein" evidence="2">
    <location>
        <begin position="26"/>
        <end position="294"/>
    </location>
</feature>
<evidence type="ECO:0000256" key="2">
    <source>
        <dbReference type="SAM" id="SignalP"/>
    </source>
</evidence>
<dbReference type="eggNOG" id="COG3537">
    <property type="taxonomic scope" value="Bacteria"/>
</dbReference>
<dbReference type="RefSeq" id="WP_042266681.1">
    <property type="nucleotide sequence ID" value="NZ_CP009287.1"/>
</dbReference>
<feature type="signal peptide" evidence="2">
    <location>
        <begin position="1"/>
        <end position="25"/>
    </location>
</feature>
<evidence type="ECO:0008006" key="5">
    <source>
        <dbReference type="Google" id="ProtNLM"/>
    </source>
</evidence>
<dbReference type="AlphaFoldDB" id="A0A089M7Y5"/>
<evidence type="ECO:0000313" key="3">
    <source>
        <dbReference type="EMBL" id="AIQ68450.1"/>
    </source>
</evidence>
<feature type="compositionally biased region" description="Pro residues" evidence="1">
    <location>
        <begin position="181"/>
        <end position="213"/>
    </location>
</feature>
<sequence length="294" mass="32349">MKKIFLLVVSCIIFTVILAKPLVNAATTEEVNLVPVMTSNTAPSGIASASSIWSTNHQAFSVFDGKPNDVGWASNVTQAGWIAYEFEASVVVNKYKLMPRGEDISFAKECPRDWTFEGWNGTDWVVLDKQANVSDWAKGVKKVFSFENGVAFKKYRLNITMNNGTTAVTLGAFEMYNSTPGPTPTVTPEPTVEPTPTITPTPSPTATPSPTPEQPTGNRAILVVTMNTGLEKEFDLSMEEVNSFITWYENKQAGAGKASYAIDKHDNNKGPFTNRKDYVIFDKILTFSVDEYSK</sequence>
<feature type="region of interest" description="Disordered" evidence="1">
    <location>
        <begin position="179"/>
        <end position="217"/>
    </location>
</feature>
<keyword evidence="2" id="KW-0732">Signal</keyword>
<dbReference type="Gene3D" id="2.60.120.260">
    <property type="entry name" value="Galactose-binding domain-like"/>
    <property type="match status" value="1"/>
</dbReference>
<evidence type="ECO:0000256" key="1">
    <source>
        <dbReference type="SAM" id="MobiDB-lite"/>
    </source>
</evidence>
<organism evidence="3 4">
    <name type="scientific">Paenibacillus graminis</name>
    <dbReference type="NCBI Taxonomy" id="189425"/>
    <lineage>
        <taxon>Bacteria</taxon>
        <taxon>Bacillati</taxon>
        <taxon>Bacillota</taxon>
        <taxon>Bacilli</taxon>
        <taxon>Bacillales</taxon>
        <taxon>Paenibacillaceae</taxon>
        <taxon>Paenibacillus</taxon>
    </lineage>
</organism>
<dbReference type="KEGG" id="pgm:PGRAT_13115"/>
<name>A0A089M7Y5_9BACL</name>
<dbReference type="eggNOG" id="COG5492">
    <property type="taxonomic scope" value="Bacteria"/>
</dbReference>
<dbReference type="HOGENOM" id="CLU_044837_0_0_9"/>
<dbReference type="InterPro" id="IPR008979">
    <property type="entry name" value="Galactose-bd-like_sf"/>
</dbReference>
<dbReference type="STRING" id="189425.PGRAT_13115"/>
<dbReference type="EMBL" id="CP009287">
    <property type="protein sequence ID" value="AIQ68450.1"/>
    <property type="molecule type" value="Genomic_DNA"/>
</dbReference>
<dbReference type="Proteomes" id="UP000029500">
    <property type="component" value="Chromosome"/>
</dbReference>
<gene>
    <name evidence="3" type="ORF">PGRAT_13115</name>
</gene>
<dbReference type="SUPFAM" id="SSF49785">
    <property type="entry name" value="Galactose-binding domain-like"/>
    <property type="match status" value="1"/>
</dbReference>
<protein>
    <recommendedName>
        <fullName evidence="5">F5/8 type C domain-containing protein</fullName>
    </recommendedName>
</protein>
<evidence type="ECO:0000313" key="4">
    <source>
        <dbReference type="Proteomes" id="UP000029500"/>
    </source>
</evidence>